<dbReference type="EMBL" id="JAUSUZ010000001">
    <property type="protein sequence ID" value="MDQ0369770.1"/>
    <property type="molecule type" value="Genomic_DNA"/>
</dbReference>
<dbReference type="AlphaFoldDB" id="A0AAE3W5P2"/>
<reference evidence="3 4" key="1">
    <citation type="submission" date="2023-07" db="EMBL/GenBank/DDBJ databases">
        <title>Sequencing the genomes of 1000 actinobacteria strains.</title>
        <authorList>
            <person name="Klenk H.-P."/>
        </authorList>
    </citation>
    <scope>NUCLEOTIDE SEQUENCE [LARGE SCALE GENOMIC DNA]</scope>
    <source>
        <strain evidence="3 4">DSM 44709</strain>
    </source>
</reference>
<evidence type="ECO:0000256" key="1">
    <source>
        <dbReference type="SAM" id="MobiDB-lite"/>
    </source>
</evidence>
<proteinExistence type="predicted"/>
<gene>
    <name evidence="3" type="ORF">J2S42_006439</name>
</gene>
<evidence type="ECO:0000256" key="2">
    <source>
        <dbReference type="SAM" id="Phobius"/>
    </source>
</evidence>
<name>A0AAE3W5P2_9ACTN</name>
<feature type="compositionally biased region" description="Low complexity" evidence="1">
    <location>
        <begin position="28"/>
        <end position="42"/>
    </location>
</feature>
<keyword evidence="2" id="KW-0812">Transmembrane</keyword>
<comment type="caution">
    <text evidence="3">The sequence shown here is derived from an EMBL/GenBank/DDBJ whole genome shotgun (WGS) entry which is preliminary data.</text>
</comment>
<organism evidence="3 4">
    <name type="scientific">Catenuloplanes indicus</name>
    <dbReference type="NCBI Taxonomy" id="137267"/>
    <lineage>
        <taxon>Bacteria</taxon>
        <taxon>Bacillati</taxon>
        <taxon>Actinomycetota</taxon>
        <taxon>Actinomycetes</taxon>
        <taxon>Micromonosporales</taxon>
        <taxon>Micromonosporaceae</taxon>
        <taxon>Catenuloplanes</taxon>
    </lineage>
</organism>
<feature type="transmembrane region" description="Helical" evidence="2">
    <location>
        <begin position="386"/>
        <end position="408"/>
    </location>
</feature>
<dbReference type="Proteomes" id="UP001240236">
    <property type="component" value="Unassembled WGS sequence"/>
</dbReference>
<keyword evidence="2" id="KW-1133">Transmembrane helix</keyword>
<protein>
    <submittedName>
        <fullName evidence="3">Uncharacterized protein</fullName>
    </submittedName>
</protein>
<sequence length="410" mass="39983">MAPEADADAGPWDEAEVPGQEAAGGGAETAPAAEAGTAPVADDAFEEDASERTGEIIVLLSAGEDEADRTGEIVLLAPAAGAVTAVTGANPELRASAHEETLALRAAVDPWSGSEDSDVTLHLAVPLKASAPRAEIAAVPASHPEAAARAVLQPETAAGSAPHAEAAAIPASPAGAAASAVPDPEAAAGSTSHAEAAASAVRHPETDAGAASHAGAAAGPDSHGETAGTPAAHPETSVTTHPHPGIAAGAAPRPESPAAPAGSPDSDPGSHPAADPHAAVTRVTGSYPVLSGARPPVRPEVVNEVSGGYPVINSSLTGGSGAYLSLNGNAAAYAALNRASGAYPAVPDPDERAVGAARVVGPPRRFVGSAQPEISAEQAPRRRSDVWVAVLLVAVAAVVILGVAYAIAVS</sequence>
<evidence type="ECO:0000313" key="3">
    <source>
        <dbReference type="EMBL" id="MDQ0369770.1"/>
    </source>
</evidence>
<dbReference type="RefSeq" id="WP_307245238.1">
    <property type="nucleotide sequence ID" value="NZ_JAUSUZ010000001.1"/>
</dbReference>
<feature type="compositionally biased region" description="Low complexity" evidence="1">
    <location>
        <begin position="241"/>
        <end position="276"/>
    </location>
</feature>
<feature type="region of interest" description="Disordered" evidence="1">
    <location>
        <begin position="1"/>
        <end position="49"/>
    </location>
</feature>
<feature type="compositionally biased region" description="Acidic residues" evidence="1">
    <location>
        <begin position="1"/>
        <end position="16"/>
    </location>
</feature>
<feature type="compositionally biased region" description="Low complexity" evidence="1">
    <location>
        <begin position="207"/>
        <end position="221"/>
    </location>
</feature>
<keyword evidence="2" id="KW-0472">Membrane</keyword>
<feature type="compositionally biased region" description="Low complexity" evidence="1">
    <location>
        <begin position="175"/>
        <end position="200"/>
    </location>
</feature>
<keyword evidence="4" id="KW-1185">Reference proteome</keyword>
<feature type="region of interest" description="Disordered" evidence="1">
    <location>
        <begin position="175"/>
        <end position="277"/>
    </location>
</feature>
<accession>A0AAE3W5P2</accession>
<evidence type="ECO:0000313" key="4">
    <source>
        <dbReference type="Proteomes" id="UP001240236"/>
    </source>
</evidence>